<dbReference type="PROSITE" id="PS50987">
    <property type="entry name" value="HTH_ARSR_2"/>
    <property type="match status" value="1"/>
</dbReference>
<keyword evidence="3" id="KW-1185">Reference proteome</keyword>
<sequence>MDAETSGAHPARADLRLPKVLAALADPARLSAVRTLGRLGESPCTELLHAANLDIGRSTFSHHQKVLREAGILHVEIRGAQRVLTLRRTDLDACFPGLLDSVLTTADRYVA</sequence>
<dbReference type="SUPFAM" id="SSF46785">
    <property type="entry name" value="Winged helix' DNA-binding domain"/>
    <property type="match status" value="1"/>
</dbReference>
<proteinExistence type="predicted"/>
<dbReference type="InterPro" id="IPR011991">
    <property type="entry name" value="ArsR-like_HTH"/>
</dbReference>
<dbReference type="GO" id="GO:0003700">
    <property type="term" value="F:DNA-binding transcription factor activity"/>
    <property type="evidence" value="ECO:0007669"/>
    <property type="project" value="InterPro"/>
</dbReference>
<dbReference type="InterPro" id="IPR036390">
    <property type="entry name" value="WH_DNA-bd_sf"/>
</dbReference>
<reference evidence="2" key="1">
    <citation type="submission" date="2021-01" db="EMBL/GenBank/DDBJ databases">
        <title>Whole genome shotgun sequence of Actinocatenispora rupis NBRC 107355.</title>
        <authorList>
            <person name="Komaki H."/>
            <person name="Tamura T."/>
        </authorList>
    </citation>
    <scope>NUCLEOTIDE SEQUENCE</scope>
    <source>
        <strain evidence="2">NBRC 107355</strain>
    </source>
</reference>
<accession>A0A8J3J2L7</accession>
<dbReference type="InterPro" id="IPR001845">
    <property type="entry name" value="HTH_ArsR_DNA-bd_dom"/>
</dbReference>
<comment type="caution">
    <text evidence="2">The sequence shown here is derived from an EMBL/GenBank/DDBJ whole genome shotgun (WGS) entry which is preliminary data.</text>
</comment>
<protein>
    <submittedName>
        <fullName evidence="2">Transcriptional regulator</fullName>
    </submittedName>
</protein>
<dbReference type="RefSeq" id="WP_203656436.1">
    <property type="nucleotide sequence ID" value="NZ_BAAAZM010000004.1"/>
</dbReference>
<dbReference type="InterPro" id="IPR036388">
    <property type="entry name" value="WH-like_DNA-bd_sf"/>
</dbReference>
<evidence type="ECO:0000259" key="1">
    <source>
        <dbReference type="PROSITE" id="PS50987"/>
    </source>
</evidence>
<organism evidence="2 3">
    <name type="scientific">Actinocatenispora rupis</name>
    <dbReference type="NCBI Taxonomy" id="519421"/>
    <lineage>
        <taxon>Bacteria</taxon>
        <taxon>Bacillati</taxon>
        <taxon>Actinomycetota</taxon>
        <taxon>Actinomycetes</taxon>
        <taxon>Micromonosporales</taxon>
        <taxon>Micromonosporaceae</taxon>
        <taxon>Actinocatenispora</taxon>
    </lineage>
</organism>
<evidence type="ECO:0000313" key="3">
    <source>
        <dbReference type="Proteomes" id="UP000612808"/>
    </source>
</evidence>
<name>A0A8J3J2L7_9ACTN</name>
<evidence type="ECO:0000313" key="2">
    <source>
        <dbReference type="EMBL" id="GID10847.1"/>
    </source>
</evidence>
<dbReference type="SMART" id="SM00418">
    <property type="entry name" value="HTH_ARSR"/>
    <property type="match status" value="1"/>
</dbReference>
<dbReference type="Gene3D" id="1.10.10.10">
    <property type="entry name" value="Winged helix-like DNA-binding domain superfamily/Winged helix DNA-binding domain"/>
    <property type="match status" value="1"/>
</dbReference>
<dbReference type="PRINTS" id="PR00778">
    <property type="entry name" value="HTHARSR"/>
</dbReference>
<feature type="domain" description="HTH arsR-type" evidence="1">
    <location>
        <begin position="9"/>
        <end position="106"/>
    </location>
</feature>
<dbReference type="Proteomes" id="UP000612808">
    <property type="component" value="Unassembled WGS sequence"/>
</dbReference>
<dbReference type="EMBL" id="BOMB01000010">
    <property type="protein sequence ID" value="GID10847.1"/>
    <property type="molecule type" value="Genomic_DNA"/>
</dbReference>
<gene>
    <name evidence="2" type="ORF">Aru02nite_17360</name>
</gene>
<dbReference type="CDD" id="cd00090">
    <property type="entry name" value="HTH_ARSR"/>
    <property type="match status" value="1"/>
</dbReference>
<dbReference type="AlphaFoldDB" id="A0A8J3J2L7"/>